<dbReference type="InParanoid" id="A0A177CIF9"/>
<feature type="compositionally biased region" description="Polar residues" evidence="9">
    <location>
        <begin position="1311"/>
        <end position="1321"/>
    </location>
</feature>
<dbReference type="PROSITE" id="PS50089">
    <property type="entry name" value="ZF_RING_2"/>
    <property type="match status" value="1"/>
</dbReference>
<reference evidence="12 13" key="1">
    <citation type="submission" date="2016-05" db="EMBL/GenBank/DDBJ databases">
        <title>Comparative analysis of secretome profiles of manganese(II)-oxidizing ascomycete fungi.</title>
        <authorList>
            <consortium name="DOE Joint Genome Institute"/>
            <person name="Zeiner C.A."/>
            <person name="Purvine S.O."/>
            <person name="Zink E.M."/>
            <person name="Wu S."/>
            <person name="Pasa-Tolic L."/>
            <person name="Chaput D.L."/>
            <person name="Haridas S."/>
            <person name="Grigoriev I.V."/>
            <person name="Santelli C.M."/>
            <person name="Hansel C.M."/>
        </authorList>
    </citation>
    <scope>NUCLEOTIDE SEQUENCE [LARGE SCALE GENOMIC DNA]</scope>
    <source>
        <strain evidence="12 13">AP3s5-JAC2a</strain>
    </source>
</reference>
<dbReference type="CDD" id="cd16449">
    <property type="entry name" value="RING-HC"/>
    <property type="match status" value="1"/>
</dbReference>
<feature type="short sequence motif" description="GXGXXG" evidence="8">
    <location>
        <begin position="797"/>
        <end position="802"/>
    </location>
</feature>
<evidence type="ECO:0000313" key="13">
    <source>
        <dbReference type="Proteomes" id="UP000077069"/>
    </source>
</evidence>
<keyword evidence="4" id="KW-0862">Zinc</keyword>
<feature type="compositionally biased region" description="Pro residues" evidence="9">
    <location>
        <begin position="17"/>
        <end position="29"/>
    </location>
</feature>
<dbReference type="CDD" id="cd07199">
    <property type="entry name" value="Pat17_PNPLA8_PNPLA9_like"/>
    <property type="match status" value="1"/>
</dbReference>
<dbReference type="EMBL" id="KV441551">
    <property type="protein sequence ID" value="OAG07293.1"/>
    <property type="molecule type" value="Genomic_DNA"/>
</dbReference>
<name>A0A177CIF9_9PLEO</name>
<evidence type="ECO:0000259" key="10">
    <source>
        <dbReference type="PROSITE" id="PS50089"/>
    </source>
</evidence>
<evidence type="ECO:0000256" key="3">
    <source>
        <dbReference type="ARBA" id="ARBA00022801"/>
    </source>
</evidence>
<feature type="short sequence motif" description="GXSXG" evidence="8">
    <location>
        <begin position="830"/>
        <end position="834"/>
    </location>
</feature>
<dbReference type="SUPFAM" id="SSF52540">
    <property type="entry name" value="P-loop containing nucleoside triphosphate hydrolases"/>
    <property type="match status" value="1"/>
</dbReference>
<dbReference type="Gene3D" id="3.40.1090.10">
    <property type="entry name" value="Cytosolic phospholipase A2 catalytic domain"/>
    <property type="match status" value="1"/>
</dbReference>
<feature type="active site" description="Proton acceptor" evidence="8">
    <location>
        <position position="962"/>
    </location>
</feature>
<evidence type="ECO:0000256" key="1">
    <source>
        <dbReference type="ARBA" id="ARBA00022723"/>
    </source>
</evidence>
<gene>
    <name evidence="12" type="ORF">CC84DRAFT_1117518</name>
</gene>
<evidence type="ECO:0000256" key="5">
    <source>
        <dbReference type="ARBA" id="ARBA00022963"/>
    </source>
</evidence>
<dbReference type="PROSITE" id="PS51635">
    <property type="entry name" value="PNPLA"/>
    <property type="match status" value="1"/>
</dbReference>
<feature type="region of interest" description="Disordered" evidence="9">
    <location>
        <begin position="1"/>
        <end position="79"/>
    </location>
</feature>
<evidence type="ECO:0000256" key="6">
    <source>
        <dbReference type="ARBA" id="ARBA00023098"/>
    </source>
</evidence>
<dbReference type="RefSeq" id="XP_018037658.1">
    <property type="nucleotide sequence ID" value="XM_018175496.1"/>
</dbReference>
<dbReference type="GO" id="GO:0046486">
    <property type="term" value="P:glycerolipid metabolic process"/>
    <property type="evidence" value="ECO:0007669"/>
    <property type="project" value="UniProtKB-ARBA"/>
</dbReference>
<dbReference type="GO" id="GO:0016020">
    <property type="term" value="C:membrane"/>
    <property type="evidence" value="ECO:0007669"/>
    <property type="project" value="TreeGrafter"/>
</dbReference>
<keyword evidence="2 7" id="KW-0863">Zinc-finger</keyword>
<keyword evidence="5 8" id="KW-0442">Lipid degradation</keyword>
<keyword evidence="3 8" id="KW-0378">Hydrolase</keyword>
<dbReference type="CDD" id="cd19757">
    <property type="entry name" value="Bbox1"/>
    <property type="match status" value="1"/>
</dbReference>
<feature type="compositionally biased region" description="Low complexity" evidence="9">
    <location>
        <begin position="1322"/>
        <end position="1336"/>
    </location>
</feature>
<dbReference type="Pfam" id="PF01734">
    <property type="entry name" value="Patatin"/>
    <property type="match status" value="1"/>
</dbReference>
<protein>
    <recommendedName>
        <fullName evidence="14">FabD/lysophospholipase-like protein</fullName>
    </recommendedName>
</protein>
<dbReference type="PROSITE" id="PS00518">
    <property type="entry name" value="ZF_RING_1"/>
    <property type="match status" value="1"/>
</dbReference>
<dbReference type="InterPro" id="IPR016035">
    <property type="entry name" value="Acyl_Trfase/lysoPLipase"/>
</dbReference>
<evidence type="ECO:0000256" key="4">
    <source>
        <dbReference type="ARBA" id="ARBA00022833"/>
    </source>
</evidence>
<dbReference type="GO" id="GO:0019369">
    <property type="term" value="P:arachidonate metabolic process"/>
    <property type="evidence" value="ECO:0007669"/>
    <property type="project" value="TreeGrafter"/>
</dbReference>
<dbReference type="Proteomes" id="UP000077069">
    <property type="component" value="Unassembled WGS sequence"/>
</dbReference>
<feature type="domain" description="RING-type" evidence="10">
    <location>
        <begin position="724"/>
        <end position="770"/>
    </location>
</feature>
<dbReference type="GeneID" id="28758982"/>
<dbReference type="SUPFAM" id="SSF52151">
    <property type="entry name" value="FabD/lysophospholipase-like"/>
    <property type="match status" value="1"/>
</dbReference>
<dbReference type="PANTHER" id="PTHR24185">
    <property type="entry name" value="CALCIUM-INDEPENDENT PHOSPHOLIPASE A2-GAMMA"/>
    <property type="match status" value="1"/>
</dbReference>
<evidence type="ECO:0000259" key="11">
    <source>
        <dbReference type="PROSITE" id="PS51635"/>
    </source>
</evidence>
<organism evidence="12 13">
    <name type="scientific">Paraphaeosphaeria sporulosa</name>
    <dbReference type="NCBI Taxonomy" id="1460663"/>
    <lineage>
        <taxon>Eukaryota</taxon>
        <taxon>Fungi</taxon>
        <taxon>Dikarya</taxon>
        <taxon>Ascomycota</taxon>
        <taxon>Pezizomycotina</taxon>
        <taxon>Dothideomycetes</taxon>
        <taxon>Pleosporomycetidae</taxon>
        <taxon>Pleosporales</taxon>
        <taxon>Massarineae</taxon>
        <taxon>Didymosphaeriaceae</taxon>
        <taxon>Paraphaeosphaeria</taxon>
    </lineage>
</organism>
<dbReference type="STRING" id="1460663.A0A177CIF9"/>
<evidence type="ECO:0000313" key="12">
    <source>
        <dbReference type="EMBL" id="OAG07293.1"/>
    </source>
</evidence>
<dbReference type="GO" id="GO:0016042">
    <property type="term" value="P:lipid catabolic process"/>
    <property type="evidence" value="ECO:0007669"/>
    <property type="project" value="UniProtKB-UniRule"/>
</dbReference>
<feature type="domain" description="PNPLA" evidence="11">
    <location>
        <begin position="793"/>
        <end position="975"/>
    </location>
</feature>
<dbReference type="InterPro" id="IPR002641">
    <property type="entry name" value="PNPLA_dom"/>
</dbReference>
<feature type="short sequence motif" description="DGA/G" evidence="8">
    <location>
        <begin position="962"/>
        <end position="964"/>
    </location>
</feature>
<dbReference type="InterPro" id="IPR001841">
    <property type="entry name" value="Znf_RING"/>
</dbReference>
<keyword evidence="13" id="KW-1185">Reference proteome</keyword>
<dbReference type="InterPro" id="IPR027417">
    <property type="entry name" value="P-loop_NTPase"/>
</dbReference>
<evidence type="ECO:0000256" key="7">
    <source>
        <dbReference type="PROSITE-ProRule" id="PRU00175"/>
    </source>
</evidence>
<dbReference type="GO" id="GO:0008270">
    <property type="term" value="F:zinc ion binding"/>
    <property type="evidence" value="ECO:0007669"/>
    <property type="project" value="UniProtKB-KW"/>
</dbReference>
<accession>A0A177CIF9</accession>
<dbReference type="InterPro" id="IPR017907">
    <property type="entry name" value="Znf_RING_CS"/>
</dbReference>
<evidence type="ECO:0008006" key="14">
    <source>
        <dbReference type="Google" id="ProtNLM"/>
    </source>
</evidence>
<evidence type="ECO:0000256" key="9">
    <source>
        <dbReference type="SAM" id="MobiDB-lite"/>
    </source>
</evidence>
<dbReference type="PANTHER" id="PTHR24185:SF1">
    <property type="entry name" value="CALCIUM-INDEPENDENT PHOSPHOLIPASE A2-GAMMA"/>
    <property type="match status" value="1"/>
</dbReference>
<feature type="active site" description="Nucleophile" evidence="8">
    <location>
        <position position="832"/>
    </location>
</feature>
<sequence length="1445" mass="163355">MSHTARRKAQDGQFSSRPPPYTGRPPPEIPVSRNSKTDGFEKPGQHRSSVSRASERHTTKSFSHAESASHDQNELPAQDTHPKTCGFCDEQRSPLWNCSYCDTSFCDPCWDLQLPHRPGKKGPDGLPHEKANPTIVKRLKDILTPSQDHYEQHALHMEDEDTTWFGLDRDSQNRPIFQDYGRYSAIMVESNNGDYRSRYPQLVSFIGQTGAGKSTLIKMLIDQQERKSATQNWGFPSPVAGSLANGGSVPTSGDVHLYSDPKTHASGYPMLYADCEGLEGGENTPMAAQYRSGAPVLHKEKKRDEHAPREHRKRNKITKPLHCTQREIKWANSPETLKRQYAVTELYPRLLYTFSDVIVFVLRNPKVFESTVISLLINWASTSLEKSLNQPTLPHAIIALNATDTKVNQGEWDPEYATELLMSSVSGAIKRDPDLRALKEHWSERGKQIHTTKDLLECYYSSITVVRIPGEGRYMMIDDQVEKLHDEITRRCSESFNAKRRSRMLSNSETLNTYLQCAFDHFAQDLHQPFDFMDISFKINPIPSHFGGNILRLAVAMQSRYRDDSRNMFKDLSYMVASCILLDCARHNLQGPAEQILENHYLPHCDYALEDYCAIFCPCTYRNKRGEQCVNVKERHPKGHQNKRGHIIGTGPYEAYFTFDNFMEDWAHHLRASLTEFQNTLSSRRLMSPSVDEIHIVSKIHHGNLNKFYSRLGGAQRFISHTTCFCCLRELAEHALPCGHVLCTPCIKGYGKPHSDLSGSYTIASCPLHEIETIFAEPWDVHFKPPLAGVRVLSLDGGGMRGIVILEVLNQLQMELRGMPVQDFFDLIVGTSTGGILALGLGIKNWSVSHCINLFKKMVDKAFTPRFLGGVSFGKPTYRATPFEDSLAECFGEESMFGGAPETLIACSRKVAVTSATETGEQAVIFTNYNRADDDEGNYATSAAPTFFKPFKNPRTTEGFVDGAIFHNNPVRIANYESKLLWPDVEDRHADILLSLGTAHYWSDKDPSLQATHFDRRRMHIRRVFSSVKPSIEEKRSMPALRAFGEMESWVTIFKKRIESVLDAELTWKEFRKEIRGSYSDIAVERYIRINPKTKDRTPKMDDKDKINILHDEIKGFLARNDMQIKVKSIAYRLVASSFYFEKSGPCREAGGHITISGTIRCRFAAGSGNLRKLGEYMRNHQGGEKFQPFFHVQEVNHDESAHNIPITAQAIRDMIERGRFELGKLAIPVTSEMSTISIDLHLTDEKARYFVKSGFPISGFPRSLADGEVLKRIPSDTSSILERPSMASKRQSLREKRHNRSRISLERPSSDSNISYELQGSSKNSNSSKSNLNLSFPETPDDVSSWSQRRTEASRPPLTPVQQMTSGGYYHMALPGPPQSDGLFELASEPVARLSELGQPNDNDEALAQVLERSRYEAQPLQRTNTGTDEEELAKALSLSMQFQ</sequence>
<dbReference type="GO" id="GO:0047499">
    <property type="term" value="F:calcium-independent phospholipase A2 activity"/>
    <property type="evidence" value="ECO:0007669"/>
    <property type="project" value="TreeGrafter"/>
</dbReference>
<feature type="compositionally biased region" description="Basic and acidic residues" evidence="9">
    <location>
        <begin position="35"/>
        <end position="44"/>
    </location>
</feature>
<feature type="region of interest" description="Disordered" evidence="9">
    <location>
        <begin position="1284"/>
        <end position="1363"/>
    </location>
</feature>
<evidence type="ECO:0000256" key="2">
    <source>
        <dbReference type="ARBA" id="ARBA00022771"/>
    </source>
</evidence>
<keyword evidence="1" id="KW-0479">Metal-binding</keyword>
<evidence type="ECO:0000256" key="8">
    <source>
        <dbReference type="PROSITE-ProRule" id="PRU01161"/>
    </source>
</evidence>
<keyword evidence="6 8" id="KW-0443">Lipid metabolism</keyword>
<proteinExistence type="predicted"/>
<dbReference type="OrthoDB" id="194358at2759"/>